<evidence type="ECO:0000259" key="9">
    <source>
        <dbReference type="Pfam" id="PF17285"/>
    </source>
</evidence>
<dbReference type="FunFam" id="3.40.50.150:FF:000801">
    <property type="match status" value="1"/>
</dbReference>
<dbReference type="InterPro" id="IPR035248">
    <property type="entry name" value="PRMT5_C"/>
</dbReference>
<evidence type="ECO:0000259" key="8">
    <source>
        <dbReference type="Pfam" id="PF05185"/>
    </source>
</evidence>
<dbReference type="InterPro" id="IPR035075">
    <property type="entry name" value="PRMT5"/>
</dbReference>
<dbReference type="GO" id="GO:0005634">
    <property type="term" value="C:nucleus"/>
    <property type="evidence" value="ECO:0007669"/>
    <property type="project" value="TreeGrafter"/>
</dbReference>
<dbReference type="FunFam" id="2.70.160.11:FF:000003">
    <property type="entry name" value="Protein arginine N-methyltransferase 5"/>
    <property type="match status" value="1"/>
</dbReference>
<keyword evidence="3 4" id="KW-0949">S-adenosyl-L-methionine</keyword>
<feature type="domain" description="PRMT5 oligomerisation" evidence="10">
    <location>
        <begin position="436"/>
        <end position="603"/>
    </location>
</feature>
<feature type="active site" description="Proton donor/acceptor" evidence="5">
    <location>
        <position position="403"/>
    </location>
</feature>
<dbReference type="OrthoDB" id="1368803at2759"/>
<dbReference type="Gene3D" id="2.70.160.11">
    <property type="entry name" value="Hnrnp arginine n-methyltransferase1"/>
    <property type="match status" value="1"/>
</dbReference>
<sequence length="605" mass="69312">MPPRLSCGRDVNCCPDINSTLESVCRSGFDFACIPVVHPRLKREFLNDPAKNRPGPLTRSDLCLSSNDWSNLVVGKISPWLQLDSPNYKVRRNSEIALQQELSYTAHLGLPAVVLQLENGNCANLARCLNEHILSTYCPQQYWIHVPMLSAEDQKDPVLEEEEETERVPEDTWQWWNTFRSLCDWSKKLDVLLEVTADLPEDEMIQRWLAEPVKAVLVSTSLFLTNKKGYPVLSKAHQAVLRSFFKLDVQVVLTGVDRHPDKGIRCYQQYLDHLWQTQPSPDPVTEFAKGFEDYLQNPLQPLMDNLESHTYEIFEKDPVKYSEYQRGFDGGGGWKGPLVRAAINATKQADRKVKKIYAVEKNPNAVITLENLRDEMWGHLVEVVSCDMRHWDAPEKADIIISELLGSFGDNELSPECLDGAQRFLKDDGISIPSAYTSYLAPLQSAKLYSEFRIQKEKDKTPESCFEMPYVVRLHNCQILAEPQKVFSFHHPNRDKVIDNTRHASLEFEISEDCVVHGLAGYFDTVLYKDVVLSILPSTHSPGMFSWFPILFPLRTPTFVTKGTKVVVQIWRRVTEKNVWYEWTMVQPQTLPIHNPKGRSYTIGL</sequence>
<feature type="binding site" evidence="6">
    <location>
        <begin position="320"/>
        <end position="321"/>
    </location>
    <ligand>
        <name>S-adenosyl-L-methionine</name>
        <dbReference type="ChEBI" id="CHEBI:59789"/>
    </ligand>
</feature>
<evidence type="ECO:0000256" key="5">
    <source>
        <dbReference type="PIRSR" id="PIRSR015894-1"/>
    </source>
</evidence>
<comment type="similarity">
    <text evidence="4">Belongs to the class I-like SAM-binding methyltransferase superfamily.</text>
</comment>
<dbReference type="InterPro" id="IPR029063">
    <property type="entry name" value="SAM-dependent_MTases_sf"/>
</dbReference>
<feature type="site" description="Critical for specifying symmetric addition of methyl groups" evidence="7">
    <location>
        <position position="314"/>
    </location>
</feature>
<comment type="caution">
    <text evidence="11">The sequence shown here is derived from an EMBL/GenBank/DDBJ whole genome shotgun (WGS) entry which is preliminary data.</text>
</comment>
<dbReference type="Gene3D" id="3.20.20.150">
    <property type="entry name" value="Divalent-metal-dependent TIM barrel enzymes"/>
    <property type="match status" value="1"/>
</dbReference>
<evidence type="ECO:0000256" key="4">
    <source>
        <dbReference type="PIRNR" id="PIRNR015894"/>
    </source>
</evidence>
<dbReference type="CDD" id="cd02440">
    <property type="entry name" value="AdoMet_MTases"/>
    <property type="match status" value="1"/>
</dbReference>
<evidence type="ECO:0000313" key="12">
    <source>
        <dbReference type="Proteomes" id="UP000245119"/>
    </source>
</evidence>
<dbReference type="GO" id="GO:0032259">
    <property type="term" value="P:methylation"/>
    <property type="evidence" value="ECO:0007669"/>
    <property type="project" value="UniProtKB-KW"/>
</dbReference>
<keyword evidence="12" id="KW-1185">Reference proteome</keyword>
<dbReference type="STRING" id="400727.A0A2T7NJ91"/>
<organism evidence="11 12">
    <name type="scientific">Pomacea canaliculata</name>
    <name type="common">Golden apple snail</name>
    <dbReference type="NCBI Taxonomy" id="400727"/>
    <lineage>
        <taxon>Eukaryota</taxon>
        <taxon>Metazoa</taxon>
        <taxon>Spiralia</taxon>
        <taxon>Lophotrochozoa</taxon>
        <taxon>Mollusca</taxon>
        <taxon>Gastropoda</taxon>
        <taxon>Caenogastropoda</taxon>
        <taxon>Architaenioglossa</taxon>
        <taxon>Ampullarioidea</taxon>
        <taxon>Ampullariidae</taxon>
        <taxon>Pomacea</taxon>
    </lineage>
</organism>
<dbReference type="GO" id="GO:0005829">
    <property type="term" value="C:cytosol"/>
    <property type="evidence" value="ECO:0007669"/>
    <property type="project" value="TreeGrafter"/>
</dbReference>
<dbReference type="Pfam" id="PF05185">
    <property type="entry name" value="PRMT5"/>
    <property type="match status" value="2"/>
</dbReference>
<evidence type="ECO:0000256" key="1">
    <source>
        <dbReference type="ARBA" id="ARBA00022603"/>
    </source>
</evidence>
<dbReference type="FunFam" id="3.20.20.150:FF:000008">
    <property type="entry name" value="Protein arginine N-methyltransferase 5"/>
    <property type="match status" value="1"/>
</dbReference>
<feature type="binding site" evidence="6">
    <location>
        <position position="360"/>
    </location>
    <ligand>
        <name>S-adenosyl-L-methionine</name>
        <dbReference type="ChEBI" id="CHEBI:59789"/>
    </ligand>
</feature>
<dbReference type="InterPro" id="IPR025799">
    <property type="entry name" value="Arg_MeTrfase"/>
</dbReference>
<keyword evidence="2 4" id="KW-0808">Transferase</keyword>
<feature type="binding site" evidence="6">
    <location>
        <position position="311"/>
    </location>
    <ligand>
        <name>S-adenosyl-L-methionine</name>
        <dbReference type="ChEBI" id="CHEBI:59789"/>
    </ligand>
</feature>
<feature type="domain" description="PRMT5 arginine-N-methyltransferase" evidence="8">
    <location>
        <begin position="332"/>
        <end position="432"/>
    </location>
</feature>
<gene>
    <name evidence="11" type="ORF">C0Q70_19399</name>
</gene>
<dbReference type="PROSITE" id="PS51678">
    <property type="entry name" value="SAM_MT_PRMT"/>
    <property type="match status" value="1"/>
</dbReference>
<evidence type="ECO:0000256" key="7">
    <source>
        <dbReference type="PIRSR" id="PIRSR015894-3"/>
    </source>
</evidence>
<protein>
    <recommendedName>
        <fullName evidence="4">Protein arginine N-methyltransferase</fullName>
    </recommendedName>
</protein>
<feature type="domain" description="PRMT5 arginine-N-methyltransferase" evidence="8">
    <location>
        <begin position="285"/>
        <end position="326"/>
    </location>
</feature>
<dbReference type="EMBL" id="PZQS01000012">
    <property type="protein sequence ID" value="PVD21228.1"/>
    <property type="molecule type" value="Genomic_DNA"/>
</dbReference>
<evidence type="ECO:0000313" key="11">
    <source>
        <dbReference type="EMBL" id="PVD21228.1"/>
    </source>
</evidence>
<feature type="domain" description="PRMT5 TIM barrel" evidence="9">
    <location>
        <begin position="28"/>
        <end position="276"/>
    </location>
</feature>
<dbReference type="Pfam" id="PF17285">
    <property type="entry name" value="PRMT5_TIM"/>
    <property type="match status" value="1"/>
</dbReference>
<dbReference type="InterPro" id="IPR007857">
    <property type="entry name" value="Arg_MeTrfase_PRMT5"/>
</dbReference>
<name>A0A2T7NJ91_POMCA</name>
<dbReference type="AlphaFoldDB" id="A0A2T7NJ91"/>
<feature type="active site" description="Proton donor/acceptor" evidence="5">
    <location>
        <position position="412"/>
    </location>
</feature>
<evidence type="ECO:0000259" key="10">
    <source>
        <dbReference type="Pfam" id="PF17286"/>
    </source>
</evidence>
<keyword evidence="1 4" id="KW-0489">Methyltransferase</keyword>
<dbReference type="Proteomes" id="UP000245119">
    <property type="component" value="Linkage Group LG12"/>
</dbReference>
<feature type="binding site" evidence="6">
    <location>
        <begin position="387"/>
        <end position="388"/>
    </location>
    <ligand>
        <name>S-adenosyl-L-methionine</name>
        <dbReference type="ChEBI" id="CHEBI:59789"/>
    </ligand>
</feature>
<accession>A0A2T7NJ91</accession>
<proteinExistence type="inferred from homology"/>
<dbReference type="GO" id="GO:0006355">
    <property type="term" value="P:regulation of DNA-templated transcription"/>
    <property type="evidence" value="ECO:0007669"/>
    <property type="project" value="TreeGrafter"/>
</dbReference>
<reference evidence="11 12" key="1">
    <citation type="submission" date="2018-04" db="EMBL/GenBank/DDBJ databases">
        <title>The genome of golden apple snail Pomacea canaliculata provides insight into stress tolerance and invasive adaptation.</title>
        <authorList>
            <person name="Liu C."/>
            <person name="Liu B."/>
            <person name="Ren Y."/>
            <person name="Zhang Y."/>
            <person name="Wang H."/>
            <person name="Li S."/>
            <person name="Jiang F."/>
            <person name="Yin L."/>
            <person name="Zhang G."/>
            <person name="Qian W."/>
            <person name="Fan W."/>
        </authorList>
    </citation>
    <scope>NUCLEOTIDE SEQUENCE [LARGE SCALE GENOMIC DNA]</scope>
    <source>
        <strain evidence="11">SZHN2017</strain>
        <tissue evidence="11">Muscle</tissue>
    </source>
</reference>
<dbReference type="Pfam" id="PF17286">
    <property type="entry name" value="PRMT5_C"/>
    <property type="match status" value="1"/>
</dbReference>
<evidence type="ECO:0000256" key="3">
    <source>
        <dbReference type="ARBA" id="ARBA00022691"/>
    </source>
</evidence>
<dbReference type="PANTHER" id="PTHR10738">
    <property type="entry name" value="PROTEIN ARGININE N-METHYLTRANSFERASE 5"/>
    <property type="match status" value="1"/>
</dbReference>
<dbReference type="SUPFAM" id="SSF53335">
    <property type="entry name" value="S-adenosyl-L-methionine-dependent methyltransferases"/>
    <property type="match status" value="1"/>
</dbReference>
<evidence type="ECO:0000256" key="6">
    <source>
        <dbReference type="PIRSR" id="PIRSR015894-2"/>
    </source>
</evidence>
<dbReference type="PIRSF" id="PIRSF015894">
    <property type="entry name" value="Skb1_MeTrfase"/>
    <property type="match status" value="1"/>
</dbReference>
<dbReference type="InterPro" id="IPR035247">
    <property type="entry name" value="PRMT5_TIM"/>
</dbReference>
<dbReference type="Gene3D" id="3.40.50.150">
    <property type="entry name" value="Vaccinia Virus protein VP39"/>
    <property type="match status" value="1"/>
</dbReference>
<dbReference type="PANTHER" id="PTHR10738:SF0">
    <property type="entry name" value="PROTEIN ARGININE N-METHYLTRANSFERASE 5"/>
    <property type="match status" value="1"/>
</dbReference>
<dbReference type="GO" id="GO:0016274">
    <property type="term" value="F:protein-arginine N-methyltransferase activity"/>
    <property type="evidence" value="ECO:0007669"/>
    <property type="project" value="InterPro"/>
</dbReference>
<evidence type="ECO:0000256" key="2">
    <source>
        <dbReference type="ARBA" id="ARBA00022679"/>
    </source>
</evidence>